<keyword evidence="3" id="KW-1185">Reference proteome</keyword>
<dbReference type="RefSeq" id="WP_359346692.1">
    <property type="nucleotide sequence ID" value="NZ_JBEYXV010000004.1"/>
</dbReference>
<gene>
    <name evidence="2" type="ORF">ABZ921_09440</name>
</gene>
<dbReference type="GO" id="GO:0008168">
    <property type="term" value="F:methyltransferase activity"/>
    <property type="evidence" value="ECO:0007669"/>
    <property type="project" value="UniProtKB-KW"/>
</dbReference>
<dbReference type="InterPro" id="IPR029063">
    <property type="entry name" value="SAM-dependent_MTases_sf"/>
</dbReference>
<feature type="transmembrane region" description="Helical" evidence="1">
    <location>
        <begin position="312"/>
        <end position="336"/>
    </location>
</feature>
<evidence type="ECO:0000313" key="3">
    <source>
        <dbReference type="Proteomes" id="UP001551176"/>
    </source>
</evidence>
<proteinExistence type="predicted"/>
<dbReference type="EMBL" id="JBEYXV010000004">
    <property type="protein sequence ID" value="MEU6820840.1"/>
    <property type="molecule type" value="Genomic_DNA"/>
</dbReference>
<keyword evidence="2" id="KW-0808">Transferase</keyword>
<dbReference type="Proteomes" id="UP001551176">
    <property type="component" value="Unassembled WGS sequence"/>
</dbReference>
<keyword evidence="1" id="KW-0812">Transmembrane</keyword>
<dbReference type="EC" id="2.1.1.-" evidence="2"/>
<sequence length="362" mass="40630">MARTADIAERRPHYARLLAEGTGRFFQPPRTTCPWCTSDRLRHRLRSRDHVQNKPGGFALDECRACGHIFQNPRLTSEGLDFYYGDFYDGLGGETTAKMFAGRGSTKRFRHSARALRAHASPRRWLDVGTSHGHFCATAKEELRDTEFDGLDMGESVELAAKEGRIAAAYRGQLTELAQALAGRYDTVSMFHYLEHTLMPRGELAAARTVLRPGGHLLIEVPNPESPLGRLFRGRWMPWFQPQHLHFVPIGNLCRELERIGFTVVSAHRSGNQHIPVDLACATWFWAARAMPKEDAPWLARRPGRVAVAVRWAVALAALPLVLVAYGLDLLLAPVVRRTSLSNAYRVIARRGPDHASERRGN</sequence>
<name>A0ABV3BJD8_9ACTN</name>
<reference evidence="2 3" key="1">
    <citation type="submission" date="2024-06" db="EMBL/GenBank/DDBJ databases">
        <title>The Natural Products Discovery Center: Release of the First 8490 Sequenced Strains for Exploring Actinobacteria Biosynthetic Diversity.</title>
        <authorList>
            <person name="Kalkreuter E."/>
            <person name="Kautsar S.A."/>
            <person name="Yang D."/>
            <person name="Bader C.D."/>
            <person name="Teijaro C.N."/>
            <person name="Fluegel L."/>
            <person name="Davis C.M."/>
            <person name="Simpson J.R."/>
            <person name="Lauterbach L."/>
            <person name="Steele A.D."/>
            <person name="Gui C."/>
            <person name="Meng S."/>
            <person name="Li G."/>
            <person name="Viehrig K."/>
            <person name="Ye F."/>
            <person name="Su P."/>
            <person name="Kiefer A.F."/>
            <person name="Nichols A."/>
            <person name="Cepeda A.J."/>
            <person name="Yan W."/>
            <person name="Fan B."/>
            <person name="Jiang Y."/>
            <person name="Adhikari A."/>
            <person name="Zheng C.-J."/>
            <person name="Schuster L."/>
            <person name="Cowan T.M."/>
            <person name="Smanski M.J."/>
            <person name="Chevrette M.G."/>
            <person name="De Carvalho L.P.S."/>
            <person name="Shen B."/>
        </authorList>
    </citation>
    <scope>NUCLEOTIDE SEQUENCE [LARGE SCALE GENOMIC DNA]</scope>
    <source>
        <strain evidence="2 3">NPDC046838</strain>
    </source>
</reference>
<dbReference type="Pfam" id="PF13489">
    <property type="entry name" value="Methyltransf_23"/>
    <property type="match status" value="1"/>
</dbReference>
<organism evidence="2 3">
    <name type="scientific">Streptomyces atriruber</name>
    <dbReference type="NCBI Taxonomy" id="545121"/>
    <lineage>
        <taxon>Bacteria</taxon>
        <taxon>Bacillati</taxon>
        <taxon>Actinomycetota</taxon>
        <taxon>Actinomycetes</taxon>
        <taxon>Kitasatosporales</taxon>
        <taxon>Streptomycetaceae</taxon>
        <taxon>Streptomyces</taxon>
    </lineage>
</organism>
<keyword evidence="1" id="KW-1133">Transmembrane helix</keyword>
<accession>A0ABV3BJD8</accession>
<dbReference type="SUPFAM" id="SSF53335">
    <property type="entry name" value="S-adenosyl-L-methionine-dependent methyltransferases"/>
    <property type="match status" value="1"/>
</dbReference>
<comment type="caution">
    <text evidence="2">The sequence shown here is derived from an EMBL/GenBank/DDBJ whole genome shotgun (WGS) entry which is preliminary data.</text>
</comment>
<dbReference type="GO" id="GO:0032259">
    <property type="term" value="P:methylation"/>
    <property type="evidence" value="ECO:0007669"/>
    <property type="project" value="UniProtKB-KW"/>
</dbReference>
<evidence type="ECO:0000256" key="1">
    <source>
        <dbReference type="SAM" id="Phobius"/>
    </source>
</evidence>
<protein>
    <submittedName>
        <fullName evidence="2">Class I SAM-dependent methyltransferase</fullName>
        <ecNumber evidence="2">2.1.1.-</ecNumber>
    </submittedName>
</protein>
<evidence type="ECO:0000313" key="2">
    <source>
        <dbReference type="EMBL" id="MEU6820840.1"/>
    </source>
</evidence>
<dbReference type="Gene3D" id="3.40.50.150">
    <property type="entry name" value="Vaccinia Virus protein VP39"/>
    <property type="match status" value="1"/>
</dbReference>
<keyword evidence="1" id="KW-0472">Membrane</keyword>
<keyword evidence="2" id="KW-0489">Methyltransferase</keyword>
<dbReference type="CDD" id="cd02440">
    <property type="entry name" value="AdoMet_MTases"/>
    <property type="match status" value="1"/>
</dbReference>